<dbReference type="Proteomes" id="UP000633136">
    <property type="component" value="Unassembled WGS sequence"/>
</dbReference>
<accession>A0A917AX42</accession>
<reference evidence="1" key="2">
    <citation type="submission" date="2020-09" db="EMBL/GenBank/DDBJ databases">
        <authorList>
            <person name="Sun Q."/>
            <person name="Zhou Y."/>
        </authorList>
    </citation>
    <scope>NUCLEOTIDE SEQUENCE</scope>
    <source>
        <strain evidence="1">CGMCC 1.15388</strain>
    </source>
</reference>
<sequence length="107" mass="11524">MASTVTITPHTHWMNGWVLRPLAVPVIRIDGTDHPVTWGRAAEIEVSVGAHTIGVGARYRGTGSVLGMEETTVEVGESQTVVLEARNGLFNHQPFTITQLGSAQFSD</sequence>
<evidence type="ECO:0000313" key="1">
    <source>
        <dbReference type="EMBL" id="GGE77253.1"/>
    </source>
</evidence>
<evidence type="ECO:0000313" key="2">
    <source>
        <dbReference type="Proteomes" id="UP000633136"/>
    </source>
</evidence>
<protein>
    <submittedName>
        <fullName evidence="1">Uncharacterized protein</fullName>
    </submittedName>
</protein>
<dbReference type="RefSeq" id="WP_188686463.1">
    <property type="nucleotide sequence ID" value="NZ_BMIS01000015.1"/>
</dbReference>
<gene>
    <name evidence="1" type="ORF">GCM10011401_25730</name>
</gene>
<keyword evidence="2" id="KW-1185">Reference proteome</keyword>
<dbReference type="EMBL" id="BMIS01000015">
    <property type="protein sequence ID" value="GGE77253.1"/>
    <property type="molecule type" value="Genomic_DNA"/>
</dbReference>
<comment type="caution">
    <text evidence="1">The sequence shown here is derived from an EMBL/GenBank/DDBJ whole genome shotgun (WGS) entry which is preliminary data.</text>
</comment>
<reference evidence="1" key="1">
    <citation type="journal article" date="2014" name="Int. J. Syst. Evol. Microbiol.">
        <title>Complete genome sequence of Corynebacterium casei LMG S-19264T (=DSM 44701T), isolated from a smear-ripened cheese.</title>
        <authorList>
            <consortium name="US DOE Joint Genome Institute (JGI-PGF)"/>
            <person name="Walter F."/>
            <person name="Albersmeier A."/>
            <person name="Kalinowski J."/>
            <person name="Ruckert C."/>
        </authorList>
    </citation>
    <scope>NUCLEOTIDE SEQUENCE</scope>
    <source>
        <strain evidence="1">CGMCC 1.15388</strain>
    </source>
</reference>
<dbReference type="AlphaFoldDB" id="A0A917AX42"/>
<name>A0A917AX42_9MICC</name>
<proteinExistence type="predicted"/>
<organism evidence="1 2">
    <name type="scientific">Nesterenkonia cremea</name>
    <dbReference type="NCBI Taxonomy" id="1882340"/>
    <lineage>
        <taxon>Bacteria</taxon>
        <taxon>Bacillati</taxon>
        <taxon>Actinomycetota</taxon>
        <taxon>Actinomycetes</taxon>
        <taxon>Micrococcales</taxon>
        <taxon>Micrococcaceae</taxon>
        <taxon>Nesterenkonia</taxon>
    </lineage>
</organism>